<dbReference type="EC" id="1.3.3.4" evidence="5"/>
<feature type="domain" description="Amine oxidase" evidence="4">
    <location>
        <begin position="15"/>
        <end position="446"/>
    </location>
</feature>
<dbReference type="EMBL" id="LR134473">
    <property type="protein sequence ID" value="VEI03175.1"/>
    <property type="molecule type" value="Genomic_DNA"/>
</dbReference>
<dbReference type="InterPro" id="IPR050464">
    <property type="entry name" value="Zeta_carotene_desat/Oxidored"/>
</dbReference>
<evidence type="ECO:0000256" key="2">
    <source>
        <dbReference type="ARBA" id="ARBA00023002"/>
    </source>
</evidence>
<evidence type="ECO:0000256" key="3">
    <source>
        <dbReference type="PIRSR" id="PIRSR601613-1"/>
    </source>
</evidence>
<evidence type="ECO:0000313" key="6">
    <source>
        <dbReference type="Proteomes" id="UP000277858"/>
    </source>
</evidence>
<dbReference type="RefSeq" id="WP_028703911.1">
    <property type="nucleotide sequence ID" value="NZ_LR134473.1"/>
</dbReference>
<dbReference type="Pfam" id="PF01593">
    <property type="entry name" value="Amino_oxidase"/>
    <property type="match status" value="1"/>
</dbReference>
<proteinExistence type="predicted"/>
<dbReference type="GO" id="GO:0004729">
    <property type="term" value="F:oxygen-dependent protoporphyrinogen oxidase activity"/>
    <property type="evidence" value="ECO:0007669"/>
    <property type="project" value="UniProtKB-EC"/>
</dbReference>
<evidence type="ECO:0000313" key="5">
    <source>
        <dbReference type="EMBL" id="VEI03175.1"/>
    </source>
</evidence>
<dbReference type="InterPro" id="IPR002937">
    <property type="entry name" value="Amino_oxidase"/>
</dbReference>
<feature type="binding site" evidence="3">
    <location>
        <begin position="34"/>
        <end position="35"/>
    </location>
    <ligand>
        <name>FAD</name>
        <dbReference type="ChEBI" id="CHEBI:57692"/>
    </ligand>
</feature>
<sequence length="449" mass="49259">MTSSEKIVVVGGGCAGLSAADTLQRAGLDYVLLEAGDRVGGRVGNRTNGSSTWAIGATMTEPQWETTGQYLRELGILDEVRKVRTQCFGMWDGQRTWYLTLGRGMRPAQLWHFLRGALPLSVYLQAIRFGATVLPHLVKAGPASRKYDLSWLSRLQATTTAQFGRRHGGPEFTDRILGPFLATMVLGRTTDVSIALPLATLALMRGMRTLEGGMASITDALHDRVQDHVRLSTPVEEIVVENGAVTGVRTPEGVVAASAVICATDAQVARRIIPALPGRMADDLSACSYTSTYNYVFGLERRVVPDDFVSLMIPESEDSILVRAFDENCGAFGQRGPRGSGLMHAFTAGWHDDTLVAMDEPTRRRAVISEMQRFFPEFPDEPAFTDVIRWDRALCQQSPEQLEAMTDLRGHLDDVEGLHLAGEYLFVNSTTEGALRTGRRAAEQVISRR</sequence>
<accession>A0A448NZ29</accession>
<organism evidence="5 6">
    <name type="scientific">Acidipropionibacterium jensenii</name>
    <dbReference type="NCBI Taxonomy" id="1749"/>
    <lineage>
        <taxon>Bacteria</taxon>
        <taxon>Bacillati</taxon>
        <taxon>Actinomycetota</taxon>
        <taxon>Actinomycetes</taxon>
        <taxon>Propionibacteriales</taxon>
        <taxon>Propionibacteriaceae</taxon>
        <taxon>Acidipropionibacterium</taxon>
    </lineage>
</organism>
<dbReference type="PRINTS" id="PR00757">
    <property type="entry name" value="AMINEOXDASEF"/>
</dbReference>
<dbReference type="PANTHER" id="PTHR42923">
    <property type="entry name" value="PROTOPORPHYRINOGEN OXIDASE"/>
    <property type="match status" value="1"/>
</dbReference>
<dbReference type="STRING" id="1122997.GCA_000425285_02687"/>
<keyword evidence="2 5" id="KW-0560">Oxidoreductase</keyword>
<gene>
    <name evidence="5" type="primary">hemY_1</name>
    <name evidence="5" type="ORF">NCTC13652_01374</name>
</gene>
<protein>
    <submittedName>
        <fullName evidence="5">Protoporphyrinogen oxidase</fullName>
        <ecNumber evidence="5">1.3.3.4</ecNumber>
    </submittedName>
</protein>
<dbReference type="InterPro" id="IPR001613">
    <property type="entry name" value="Flavin_amine_oxidase"/>
</dbReference>
<dbReference type="InterPro" id="IPR036188">
    <property type="entry name" value="FAD/NAD-bd_sf"/>
</dbReference>
<dbReference type="AlphaFoldDB" id="A0A448NZ29"/>
<dbReference type="Gene3D" id="3.50.50.60">
    <property type="entry name" value="FAD/NAD(P)-binding domain"/>
    <property type="match status" value="1"/>
</dbReference>
<comment type="cofactor">
    <cofactor evidence="1">
        <name>FAD</name>
        <dbReference type="ChEBI" id="CHEBI:57692"/>
    </cofactor>
</comment>
<keyword evidence="6" id="KW-1185">Reference proteome</keyword>
<feature type="binding site" evidence="3">
    <location>
        <position position="423"/>
    </location>
    <ligand>
        <name>FAD</name>
        <dbReference type="ChEBI" id="CHEBI:57692"/>
    </ligand>
</feature>
<dbReference type="OrthoDB" id="3267377at2"/>
<feature type="binding site" evidence="3">
    <location>
        <position position="235"/>
    </location>
    <ligand>
        <name>FAD</name>
        <dbReference type="ChEBI" id="CHEBI:57692"/>
    </ligand>
</feature>
<dbReference type="PANTHER" id="PTHR42923:SF3">
    <property type="entry name" value="PROTOPORPHYRINOGEN OXIDASE"/>
    <property type="match status" value="1"/>
</dbReference>
<evidence type="ECO:0000256" key="1">
    <source>
        <dbReference type="ARBA" id="ARBA00001974"/>
    </source>
</evidence>
<reference evidence="5 6" key="1">
    <citation type="submission" date="2018-12" db="EMBL/GenBank/DDBJ databases">
        <authorList>
            <consortium name="Pathogen Informatics"/>
        </authorList>
    </citation>
    <scope>NUCLEOTIDE SEQUENCE [LARGE SCALE GENOMIC DNA]</scope>
    <source>
        <strain evidence="5 6">NCTC13652</strain>
    </source>
</reference>
<evidence type="ECO:0000259" key="4">
    <source>
        <dbReference type="Pfam" id="PF01593"/>
    </source>
</evidence>
<dbReference type="SUPFAM" id="SSF51905">
    <property type="entry name" value="FAD/NAD(P)-binding domain"/>
    <property type="match status" value="1"/>
</dbReference>
<name>A0A448NZ29_9ACTN</name>
<dbReference type="Proteomes" id="UP000277858">
    <property type="component" value="Chromosome"/>
</dbReference>